<name>A0A540ME91_MALBA</name>
<comment type="similarity">
    <text evidence="3">Belongs to the polysaccharide lyase 4 family.</text>
</comment>
<dbReference type="GO" id="GO:0005975">
    <property type="term" value="P:carbohydrate metabolic process"/>
    <property type="evidence" value="ECO:0007669"/>
    <property type="project" value="InterPro"/>
</dbReference>
<evidence type="ECO:0000259" key="10">
    <source>
        <dbReference type="Pfam" id="PF14686"/>
    </source>
</evidence>
<dbReference type="CDD" id="cd10317">
    <property type="entry name" value="RGL4_C"/>
    <property type="match status" value="2"/>
</dbReference>
<gene>
    <name evidence="11" type="ORF">C1H46_017307</name>
</gene>
<dbReference type="PANTHER" id="PTHR32018">
    <property type="entry name" value="RHAMNOGALACTURONATE LYASE FAMILY PROTEIN"/>
    <property type="match status" value="1"/>
</dbReference>
<comment type="subcellular location">
    <subcellularLocation>
        <location evidence="2">Secreted</location>
    </subcellularLocation>
</comment>
<feature type="domain" description="Rhamnogalacturonan lyase" evidence="10">
    <location>
        <begin position="914"/>
        <end position="985"/>
    </location>
</feature>
<dbReference type="Pfam" id="PF06045">
    <property type="entry name" value="Rhamnogal_lyase"/>
    <property type="match status" value="2"/>
</dbReference>
<dbReference type="AlphaFoldDB" id="A0A540ME91"/>
<dbReference type="Gene3D" id="2.60.120.260">
    <property type="entry name" value="Galactose-binding domain-like"/>
    <property type="match status" value="2"/>
</dbReference>
<keyword evidence="8" id="KW-0812">Transmembrane</keyword>
<dbReference type="STRING" id="106549.A0A540ME91"/>
<dbReference type="Pfam" id="PF14683">
    <property type="entry name" value="CBM-like"/>
    <property type="match status" value="1"/>
</dbReference>
<dbReference type="InterPro" id="IPR010325">
    <property type="entry name" value="Rhamnogal_lyase"/>
</dbReference>
<dbReference type="InterPro" id="IPR008979">
    <property type="entry name" value="Galactose-bd-like_sf"/>
</dbReference>
<dbReference type="FunFam" id="2.60.40.1120:FF:000033">
    <property type="entry name" value="Rhamnogalacturonate lyase B"/>
    <property type="match status" value="2"/>
</dbReference>
<evidence type="ECO:0000256" key="7">
    <source>
        <dbReference type="ARBA" id="ARBA00023239"/>
    </source>
</evidence>
<dbReference type="EMBL" id="VIEB01000279">
    <property type="protein sequence ID" value="TQD97070.1"/>
    <property type="molecule type" value="Genomic_DNA"/>
</dbReference>
<dbReference type="Gene3D" id="2.60.40.1120">
    <property type="entry name" value="Carboxypeptidase-like, regulatory domain"/>
    <property type="match status" value="2"/>
</dbReference>
<evidence type="ECO:0000256" key="6">
    <source>
        <dbReference type="ARBA" id="ARBA00022729"/>
    </source>
</evidence>
<reference evidence="11 12" key="1">
    <citation type="journal article" date="2019" name="G3 (Bethesda)">
        <title>Sequencing of a Wild Apple (Malus baccata) Genome Unravels the Differences Between Cultivated and Wild Apple Species Regarding Disease Resistance and Cold Tolerance.</title>
        <authorList>
            <person name="Chen X."/>
        </authorList>
    </citation>
    <scope>NUCLEOTIDE SEQUENCE [LARGE SCALE GENOMIC DNA]</scope>
    <source>
        <strain evidence="12">cv. Shandingzi</strain>
        <tissue evidence="11">Leaves</tissue>
    </source>
</reference>
<sequence length="1194" mass="136448">MEKVRQWSWVLGILGMLALLFFLPDDGNFAKISVRYWDVVWNNKETGGIDKLQGRRFKIITARAEQTEISFTKKYDISRGNATLSMNVDKRYIMQRGRAGFYAYSIFERPEGWPGLDIDQIRIVYKLQQDKFQFMAVSDDRQRVMPTADDRSNGIKLAYPEAVLLTNPSNSDLRGEVDDKYQYSSEDKDNKVHGWICTKPTVGFWIITPSDEFRTAGPFKQDLTSHVGPTALSIYLIQMFVSTHYAGKEVGMRFARGEAWKKVFGPVFVYLNSVPSLNESALWENAKEQLVEEVKSWPYSFAQSEDIPSSSGRGSVAGQLLVRDRYTSKSLVWASSAYVGLAAPGKAGSWQKESKGYQFWTQANEQGYFLIKDVRPGNYSLYATVPGIIGDYKYKSNITIEPGSEINLANLTYVPPRNGPTLWEIGIPDRSAAEFYVPDPNPTLMNKLFTTNRAHKFRQYGLWERYADLYPDEDLIYNIGADNYSDNWFFAHVTRNIGNRTYEATTWRILFELQDLTNTGNYTLQLALASATNAEVQVRFNNQSAFPPHFTTGLIGKDNAIARHGIHGLYWLFSIGVPSYRLREGNNTIYLTQSRSLGTFEGVMYDYIRLEGPPPRKYWDVVWNRDGGKDVVDKLQGTGFRVITERADQIEISFTKTYNVSLGNATLPMNVDKRYIVQRGRDGFYAYAIFERLKGWPRTNVDQIRFVYKLQQDKFPFMAISDDRKRVMPTARDRANGKPLAYPEAVLLTKTSNPDLRGEVDDKYQYSTEDKDNKVHGWICNEPPVGFWIITSSDEFRTAGPFKQDLTSHAGPTVLSMFASTHYGGKEVGMTFKDGEAWKKVFGPVFVYLNSVRSSNNSLRLWENAKEQMLEEVKRWPYNFTQSEDFPSSDKRGSVAGQLLIQDRYINESLVRASSAYVGLAAPGNVGSWQKESKGYQFWTQTNKQGYFLIKDVRPGNYSLYATVPGVVGDYKYETIIKIKPRRGINLGNITYVPPRNGPTLWEIGIPDRSAAEFNVPDPSPTLRNQLYTNHTDKFRQYGLWDRYTDLYPNHDLIYTVGADDYHDKWFFAHVTRNTGNNTYEATTWRILFQLKNLTTTGNYTLQLALASANNAEVQVRFNNQSAKPPHFTTGLIGKDNAIARHGIHGLYWLFSIIVPSYRLQEGNNSIFLTQSRRLGSFDGVMYDYIRLEGPPQW</sequence>
<dbReference type="CDD" id="cd10320">
    <property type="entry name" value="RGL4_N"/>
    <property type="match status" value="2"/>
</dbReference>
<evidence type="ECO:0000256" key="2">
    <source>
        <dbReference type="ARBA" id="ARBA00004613"/>
    </source>
</evidence>
<keyword evidence="8" id="KW-0472">Membrane</keyword>
<dbReference type="CDD" id="cd10316">
    <property type="entry name" value="RGL4_M"/>
    <property type="match status" value="2"/>
</dbReference>
<evidence type="ECO:0000256" key="5">
    <source>
        <dbReference type="ARBA" id="ARBA00022525"/>
    </source>
</evidence>
<dbReference type="GO" id="GO:0005576">
    <property type="term" value="C:extracellular region"/>
    <property type="evidence" value="ECO:0007669"/>
    <property type="project" value="UniProtKB-SubCell"/>
</dbReference>
<dbReference type="InterPro" id="IPR029411">
    <property type="entry name" value="RG-lyase_III"/>
</dbReference>
<dbReference type="EC" id="4.2.2.23" evidence="4"/>
<dbReference type="InterPro" id="IPR013784">
    <property type="entry name" value="Carb-bd-like_fold"/>
</dbReference>
<dbReference type="GO" id="GO:0102210">
    <property type="term" value="F:rhamnogalacturonan endolyase activity"/>
    <property type="evidence" value="ECO:0007669"/>
    <property type="project" value="UniProtKB-EC"/>
</dbReference>
<keyword evidence="5" id="KW-0964">Secreted</keyword>
<dbReference type="Pfam" id="PF14686">
    <property type="entry name" value="fn3_3"/>
    <property type="match status" value="2"/>
</dbReference>
<keyword evidence="12" id="KW-1185">Reference proteome</keyword>
<keyword evidence="7" id="KW-0456">Lyase</keyword>
<proteinExistence type="inferred from homology"/>
<dbReference type="GO" id="GO:0030246">
    <property type="term" value="F:carbohydrate binding"/>
    <property type="evidence" value="ECO:0007669"/>
    <property type="project" value="InterPro"/>
</dbReference>
<evidence type="ECO:0000256" key="4">
    <source>
        <dbReference type="ARBA" id="ARBA00012437"/>
    </source>
</evidence>
<keyword evidence="8" id="KW-1133">Transmembrane helix</keyword>
<protein>
    <recommendedName>
        <fullName evidence="4">rhamnogalacturonan endolyase</fullName>
        <ecNumber evidence="4">4.2.2.23</ecNumber>
    </recommendedName>
</protein>
<dbReference type="SUPFAM" id="SSF49785">
    <property type="entry name" value="Galactose-binding domain-like"/>
    <property type="match status" value="2"/>
</dbReference>
<evidence type="ECO:0000313" key="12">
    <source>
        <dbReference type="Proteomes" id="UP000315295"/>
    </source>
</evidence>
<evidence type="ECO:0000313" key="11">
    <source>
        <dbReference type="EMBL" id="TQD97070.1"/>
    </source>
</evidence>
<accession>A0A540ME91</accession>
<feature type="transmembrane region" description="Helical" evidence="8">
    <location>
        <begin position="7"/>
        <end position="24"/>
    </location>
</feature>
<dbReference type="InterPro" id="IPR014718">
    <property type="entry name" value="GH-type_carb-bd"/>
</dbReference>
<dbReference type="InterPro" id="IPR011013">
    <property type="entry name" value="Gal_mutarotase_sf_dom"/>
</dbReference>
<evidence type="ECO:0000259" key="9">
    <source>
        <dbReference type="Pfam" id="PF14683"/>
    </source>
</evidence>
<keyword evidence="6" id="KW-0732">Signal</keyword>
<dbReference type="Proteomes" id="UP000315295">
    <property type="component" value="Unassembled WGS sequence"/>
</dbReference>
<dbReference type="SUPFAM" id="SSF49452">
    <property type="entry name" value="Starch-binding domain-like"/>
    <property type="match status" value="2"/>
</dbReference>
<dbReference type="SUPFAM" id="SSF74650">
    <property type="entry name" value="Galactose mutarotase-like"/>
    <property type="match status" value="2"/>
</dbReference>
<dbReference type="PANTHER" id="PTHR32018:SF6">
    <property type="entry name" value="RHAMNOGALACTURONAN ENDOLYASE"/>
    <property type="match status" value="1"/>
</dbReference>
<evidence type="ECO:0000256" key="8">
    <source>
        <dbReference type="SAM" id="Phobius"/>
    </source>
</evidence>
<feature type="domain" description="Rhamnogalacturonan lyase" evidence="10">
    <location>
        <begin position="335"/>
        <end position="408"/>
    </location>
</feature>
<feature type="domain" description="Rhamnogalacturonan lyase" evidence="9">
    <location>
        <begin position="1000"/>
        <end position="1188"/>
    </location>
</feature>
<dbReference type="Gene3D" id="2.70.98.10">
    <property type="match status" value="2"/>
</dbReference>
<dbReference type="InterPro" id="IPR029413">
    <property type="entry name" value="RG-lyase_II"/>
</dbReference>
<comment type="caution">
    <text evidence="11">The sequence shown here is derived from an EMBL/GenBank/DDBJ whole genome shotgun (WGS) entry which is preliminary data.</text>
</comment>
<comment type="catalytic activity">
    <reaction evidence="1">
        <text>Endotype eliminative cleavage of L-alpha-rhamnopyranosyl-(1-&gt;4)-alpha-D-galactopyranosyluronic acid bonds of rhamnogalacturonan I domains in ramified hairy regions of pectin leaving L-rhamnopyranose at the reducing end and 4-deoxy-4,5-unsaturated D-galactopyranosyluronic acid at the non-reducing end.</text>
        <dbReference type="EC" id="4.2.2.23"/>
    </reaction>
</comment>
<evidence type="ECO:0000256" key="3">
    <source>
        <dbReference type="ARBA" id="ARBA00010418"/>
    </source>
</evidence>
<evidence type="ECO:0000256" key="1">
    <source>
        <dbReference type="ARBA" id="ARBA00001324"/>
    </source>
</evidence>
<organism evidence="11 12">
    <name type="scientific">Malus baccata</name>
    <name type="common">Siberian crab apple</name>
    <name type="synonym">Pyrus baccata</name>
    <dbReference type="NCBI Taxonomy" id="106549"/>
    <lineage>
        <taxon>Eukaryota</taxon>
        <taxon>Viridiplantae</taxon>
        <taxon>Streptophyta</taxon>
        <taxon>Embryophyta</taxon>
        <taxon>Tracheophyta</taxon>
        <taxon>Spermatophyta</taxon>
        <taxon>Magnoliopsida</taxon>
        <taxon>eudicotyledons</taxon>
        <taxon>Gunneridae</taxon>
        <taxon>Pentapetalae</taxon>
        <taxon>rosids</taxon>
        <taxon>fabids</taxon>
        <taxon>Rosales</taxon>
        <taxon>Rosaceae</taxon>
        <taxon>Amygdaloideae</taxon>
        <taxon>Maleae</taxon>
        <taxon>Malus</taxon>
    </lineage>
</organism>
<dbReference type="InterPro" id="IPR051850">
    <property type="entry name" value="Polysacch_Lyase_4"/>
</dbReference>